<evidence type="ECO:0000313" key="1">
    <source>
        <dbReference type="EMBL" id="MCV7228055.1"/>
    </source>
</evidence>
<dbReference type="RefSeq" id="WP_264069109.1">
    <property type="nucleotide sequence ID" value="NZ_JACKTY010000031.1"/>
</dbReference>
<name>A0ABT3CEZ3_9MYCO</name>
<keyword evidence="2" id="KW-1185">Reference proteome</keyword>
<dbReference type="Gene3D" id="3.40.50.720">
    <property type="entry name" value="NAD(P)-binding Rossmann-like Domain"/>
    <property type="match status" value="1"/>
</dbReference>
<sequence length="111" mass="11884">MQLALGGGAGGRAYLINDRELITFRQFIAALADIQGLSIDSLRSVPYQVAFALGRFMEIAASLRSEEGDPPLTRAIVRMIGREFTTSNGADLGYVGGTFRTEGLEQMASAP</sequence>
<accession>A0ABT3CEZ3</accession>
<dbReference type="EMBL" id="JACKTY010000031">
    <property type="protein sequence ID" value="MCV7228055.1"/>
    <property type="molecule type" value="Genomic_DNA"/>
</dbReference>
<dbReference type="Proteomes" id="UP001526201">
    <property type="component" value="Unassembled WGS sequence"/>
</dbReference>
<comment type="caution">
    <text evidence="1">The sequence shown here is derived from an EMBL/GenBank/DDBJ whole genome shotgun (WGS) entry which is preliminary data.</text>
</comment>
<gene>
    <name evidence="1" type="ORF">H7J73_18740</name>
</gene>
<evidence type="ECO:0000313" key="2">
    <source>
        <dbReference type="Proteomes" id="UP001526201"/>
    </source>
</evidence>
<reference evidence="1 2" key="1">
    <citation type="journal article" date="2022" name="BMC Genomics">
        <title>Comparative genome analysis of mycobacteria focusing on tRNA and non-coding RNA.</title>
        <authorList>
            <person name="Behra P.R.K."/>
            <person name="Pettersson B.M.F."/>
            <person name="Ramesh M."/>
            <person name="Das S."/>
            <person name="Dasgupta S."/>
            <person name="Kirsebom L.A."/>
        </authorList>
    </citation>
    <scope>NUCLEOTIDE SEQUENCE [LARGE SCALE GENOMIC DNA]</scope>
    <source>
        <strain evidence="1 2">DSM 44078</strain>
    </source>
</reference>
<organism evidence="1 2">
    <name type="scientific">Mycolicibacterium komossense</name>
    <dbReference type="NCBI Taxonomy" id="1779"/>
    <lineage>
        <taxon>Bacteria</taxon>
        <taxon>Bacillati</taxon>
        <taxon>Actinomycetota</taxon>
        <taxon>Actinomycetes</taxon>
        <taxon>Mycobacteriales</taxon>
        <taxon>Mycobacteriaceae</taxon>
        <taxon>Mycolicibacterium</taxon>
    </lineage>
</organism>
<protein>
    <submittedName>
        <fullName evidence="1">Uncharacterized protein</fullName>
    </submittedName>
</protein>
<proteinExistence type="predicted"/>